<feature type="region of interest" description="Disordered" evidence="1">
    <location>
        <begin position="1"/>
        <end position="34"/>
    </location>
</feature>
<evidence type="ECO:0000313" key="2">
    <source>
        <dbReference type="WBParaSite" id="ECPE_0001821801-mRNA-1"/>
    </source>
</evidence>
<dbReference type="AlphaFoldDB" id="A0A183BG33"/>
<feature type="compositionally biased region" description="Basic and acidic residues" evidence="1">
    <location>
        <begin position="13"/>
        <end position="34"/>
    </location>
</feature>
<evidence type="ECO:0000256" key="1">
    <source>
        <dbReference type="SAM" id="MobiDB-lite"/>
    </source>
</evidence>
<dbReference type="WBParaSite" id="ECPE_0001821801-mRNA-1">
    <property type="protein sequence ID" value="ECPE_0001821801-mRNA-1"/>
    <property type="gene ID" value="ECPE_0001821801"/>
</dbReference>
<name>A0A183BG33_9TREM</name>
<sequence length="112" mass="12723">LNATPASGNADLGETRSTHSSGDHNDRSEDGGRDLLHPNVRLYLSAGNVPPKSLVLNYAGHLFILQPSRVTDQDEEDEEERIRLTQQNGPRTYVRVRCSAYRLYWFVRFSFC</sequence>
<accession>A0A183BG33</accession>
<protein>
    <submittedName>
        <fullName evidence="2">Pep_M12B_propep domain-containing protein</fullName>
    </submittedName>
</protein>
<proteinExistence type="predicted"/>
<reference evidence="2" key="1">
    <citation type="submission" date="2016-06" db="UniProtKB">
        <authorList>
            <consortium name="WormBaseParasite"/>
        </authorList>
    </citation>
    <scope>IDENTIFICATION</scope>
</reference>
<organism evidence="2">
    <name type="scientific">Echinostoma caproni</name>
    <dbReference type="NCBI Taxonomy" id="27848"/>
    <lineage>
        <taxon>Eukaryota</taxon>
        <taxon>Metazoa</taxon>
        <taxon>Spiralia</taxon>
        <taxon>Lophotrochozoa</taxon>
        <taxon>Platyhelminthes</taxon>
        <taxon>Trematoda</taxon>
        <taxon>Digenea</taxon>
        <taxon>Plagiorchiida</taxon>
        <taxon>Echinostomata</taxon>
        <taxon>Echinostomatoidea</taxon>
        <taxon>Echinostomatidae</taxon>
        <taxon>Echinostoma</taxon>
    </lineage>
</organism>